<dbReference type="SUPFAM" id="SSF52954">
    <property type="entry name" value="Class II aaRS ABD-related"/>
    <property type="match status" value="1"/>
</dbReference>
<feature type="binding site" evidence="8">
    <location>
        <begin position="210"/>
        <end position="214"/>
    </location>
    <ligand>
        <name>substrate</name>
    </ligand>
</feature>
<dbReference type="Proteomes" id="UP001228690">
    <property type="component" value="Chromosome"/>
</dbReference>
<keyword evidence="4 8" id="KW-0547">Nucleotide-binding</keyword>
<dbReference type="Gene3D" id="3.40.50.800">
    <property type="entry name" value="Anticodon-binding domain"/>
    <property type="match status" value="1"/>
</dbReference>
<keyword evidence="3 8" id="KW-0436">Ligase</keyword>
<dbReference type="PRINTS" id="PR01043">
    <property type="entry name" value="TRNASYNTHGLY"/>
</dbReference>
<gene>
    <name evidence="8" type="primary">glyQS</name>
    <name evidence="10" type="ORF">P0082_02675</name>
</gene>
<evidence type="ECO:0000256" key="8">
    <source>
        <dbReference type="HAMAP-Rule" id="MF_00253"/>
    </source>
</evidence>
<evidence type="ECO:0000256" key="4">
    <source>
        <dbReference type="ARBA" id="ARBA00022741"/>
    </source>
</evidence>
<sequence length="459" mass="53114">MAKKKTDNAHKATNQHGAGMDKIVALCKRRGFVYPSSEIYGGLSATWDYGPLGVELKRNIQNLWWREMTRRHDNIVGLDAAILMHPRTWEASGHVDNFSDPLIDCKDCKARYRADHLEPEIVASRKCPACGGEMTQPRNFNLMFTTTLGAMETSGMQLYLRPETAQGIFVNFKNVVDTNRVSIPFGIAQVGKAFRNEITTRNFIFRTCEFEQMEMQYFVKPGTEDEFFAYWKEERLRWYVEQLGIERDNLRTEPHGPDALAHYAKEACDIEYRYPHGWEEMEGIHSRTDYDLSRHGEFCGKEIQYLDPQTQERYVPYVVETSSGLTRAVLVTLLDAYREQPLENGDVRTVLRFHPNVAPYRVAVLPLMKKDGLVEIATELKRDLEEDYNVFYDQQGSIGKRYRRMDEIGTPFCITVDPQTKTDNSVTLRLRDSMEQRRIPLSEVADAIRLESRNYQARA</sequence>
<dbReference type="CDD" id="cd00774">
    <property type="entry name" value="GlyRS-like_core"/>
    <property type="match status" value="1"/>
</dbReference>
<comment type="subunit">
    <text evidence="8">Homodimer.</text>
</comment>
<dbReference type="InterPro" id="IPR045864">
    <property type="entry name" value="aa-tRNA-synth_II/BPL/LPL"/>
</dbReference>
<evidence type="ECO:0000259" key="9">
    <source>
        <dbReference type="PROSITE" id="PS50862"/>
    </source>
</evidence>
<dbReference type="InterPro" id="IPR006195">
    <property type="entry name" value="aa-tRNA-synth_II"/>
</dbReference>
<dbReference type="InterPro" id="IPR002315">
    <property type="entry name" value="tRNA-synt_gly"/>
</dbReference>
<evidence type="ECO:0000256" key="2">
    <source>
        <dbReference type="ARBA" id="ARBA00022490"/>
    </source>
</evidence>
<keyword evidence="11" id="KW-1185">Reference proteome</keyword>
<comment type="function">
    <text evidence="8">Catalyzes the attachment of glycine to tRNA(Gly).</text>
</comment>
<dbReference type="EC" id="6.1.1.14" evidence="8"/>
<accession>A0ABY8MIF1</accession>
<feature type="binding site" evidence="8">
    <location>
        <position position="163"/>
    </location>
    <ligand>
        <name>substrate</name>
    </ligand>
</feature>
<name>A0ABY8MIF1_9SPIO</name>
<dbReference type="InterPro" id="IPR004154">
    <property type="entry name" value="Anticodon-bd"/>
</dbReference>
<dbReference type="Pfam" id="PF00587">
    <property type="entry name" value="tRNA-synt_2b"/>
    <property type="match status" value="1"/>
</dbReference>
<protein>
    <recommendedName>
        <fullName evidence="8">Glycine--tRNA ligase</fullName>
        <ecNumber evidence="8">6.1.1.14</ecNumber>
    </recommendedName>
    <alternativeName>
        <fullName evidence="8">Glycyl-tRNA synthetase</fullName>
        <shortName evidence="8">GlyRS</shortName>
    </alternativeName>
</protein>
<evidence type="ECO:0000256" key="5">
    <source>
        <dbReference type="ARBA" id="ARBA00022840"/>
    </source>
</evidence>
<dbReference type="InterPro" id="IPR022961">
    <property type="entry name" value="Gly_tRNA_ligase_bac"/>
</dbReference>
<dbReference type="EMBL" id="CP123443">
    <property type="protein sequence ID" value="WGK69786.1"/>
    <property type="molecule type" value="Genomic_DNA"/>
</dbReference>
<feature type="domain" description="Aminoacyl-transfer RNA synthetases class-II family profile" evidence="9">
    <location>
        <begin position="21"/>
        <end position="366"/>
    </location>
</feature>
<evidence type="ECO:0000256" key="3">
    <source>
        <dbReference type="ARBA" id="ARBA00022598"/>
    </source>
</evidence>
<dbReference type="NCBIfam" id="TIGR00389">
    <property type="entry name" value="glyS_dimeric"/>
    <property type="match status" value="1"/>
</dbReference>
<dbReference type="SUPFAM" id="SSF55681">
    <property type="entry name" value="Class II aaRS and biotin synthetases"/>
    <property type="match status" value="1"/>
</dbReference>
<dbReference type="InterPro" id="IPR033731">
    <property type="entry name" value="GlyRS-like_core"/>
</dbReference>
<evidence type="ECO:0000256" key="6">
    <source>
        <dbReference type="ARBA" id="ARBA00022917"/>
    </source>
</evidence>
<comment type="caution">
    <text evidence="8">Lacks conserved residue(s) required for the propagation of feature annotation.</text>
</comment>
<dbReference type="InterPro" id="IPR002314">
    <property type="entry name" value="aa-tRNA-synt_IIb"/>
</dbReference>
<dbReference type="CDD" id="cd00858">
    <property type="entry name" value="GlyRS_anticodon"/>
    <property type="match status" value="1"/>
</dbReference>
<reference evidence="10 11" key="1">
    <citation type="submission" date="2023-04" db="EMBL/GenBank/DDBJ databases">
        <title>Spirochaete genome identified in red abalone sample constitutes a novel genus.</title>
        <authorList>
            <person name="Sharma S.P."/>
            <person name="Purcell C.M."/>
            <person name="Hyde J.R."/>
            <person name="Severin A.J."/>
        </authorList>
    </citation>
    <scope>NUCLEOTIDE SEQUENCE [LARGE SCALE GENOMIC DNA]</scope>
    <source>
        <strain evidence="10 11">SP-2023</strain>
    </source>
</reference>
<dbReference type="PANTHER" id="PTHR10745:SF8">
    <property type="entry name" value="DNA POLYMERASE SUBUNIT GAMMA-2, MITOCHONDRIAL"/>
    <property type="match status" value="1"/>
</dbReference>
<feature type="binding site" evidence="8">
    <location>
        <position position="113"/>
    </location>
    <ligand>
        <name>substrate</name>
    </ligand>
</feature>
<evidence type="ECO:0000256" key="7">
    <source>
        <dbReference type="ARBA" id="ARBA00023146"/>
    </source>
</evidence>
<feature type="binding site" evidence="8">
    <location>
        <begin position="205"/>
        <end position="210"/>
    </location>
    <ligand>
        <name>ATP</name>
        <dbReference type="ChEBI" id="CHEBI:30616"/>
    </ligand>
</feature>
<dbReference type="GO" id="GO:0004820">
    <property type="term" value="F:glycine-tRNA ligase activity"/>
    <property type="evidence" value="ECO:0007669"/>
    <property type="project" value="UniProtKB-EC"/>
</dbReference>
<dbReference type="PANTHER" id="PTHR10745">
    <property type="entry name" value="GLYCYL-TRNA SYNTHETASE/DNA POLYMERASE SUBUNIT GAMMA-2"/>
    <property type="match status" value="1"/>
</dbReference>
<evidence type="ECO:0000313" key="10">
    <source>
        <dbReference type="EMBL" id="WGK69786.1"/>
    </source>
</evidence>
<feature type="binding site" evidence="8">
    <location>
        <begin position="320"/>
        <end position="324"/>
    </location>
    <ligand>
        <name>substrate</name>
    </ligand>
</feature>
<keyword evidence="7 8" id="KW-0030">Aminoacyl-tRNA synthetase</keyword>
<feature type="binding site" evidence="8">
    <location>
        <begin position="324"/>
        <end position="327"/>
    </location>
    <ligand>
        <name>ATP</name>
        <dbReference type="ChEBI" id="CHEBI:30616"/>
    </ligand>
</feature>
<keyword evidence="2 8" id="KW-0963">Cytoplasm</keyword>
<dbReference type="Pfam" id="PF03129">
    <property type="entry name" value="HGTP_anticodon"/>
    <property type="match status" value="1"/>
</dbReference>
<organism evidence="10 11">
    <name type="scientific">Candidatus Haliotispira prima</name>
    <dbReference type="NCBI Taxonomy" id="3034016"/>
    <lineage>
        <taxon>Bacteria</taxon>
        <taxon>Pseudomonadati</taxon>
        <taxon>Spirochaetota</taxon>
        <taxon>Spirochaetia</taxon>
        <taxon>Spirochaetales</taxon>
        <taxon>Spirochaetaceae</taxon>
        <taxon>Candidatus Haliotispira</taxon>
    </lineage>
</organism>
<keyword evidence="5 8" id="KW-0067">ATP-binding</keyword>
<keyword evidence="6 8" id="KW-0648">Protein biosynthesis</keyword>
<comment type="catalytic activity">
    <reaction evidence="8">
        <text>tRNA(Gly) + glycine + ATP = glycyl-tRNA(Gly) + AMP + diphosphate</text>
        <dbReference type="Rhea" id="RHEA:16013"/>
        <dbReference type="Rhea" id="RHEA-COMP:9664"/>
        <dbReference type="Rhea" id="RHEA-COMP:9683"/>
        <dbReference type="ChEBI" id="CHEBI:30616"/>
        <dbReference type="ChEBI" id="CHEBI:33019"/>
        <dbReference type="ChEBI" id="CHEBI:57305"/>
        <dbReference type="ChEBI" id="CHEBI:78442"/>
        <dbReference type="ChEBI" id="CHEBI:78522"/>
        <dbReference type="ChEBI" id="CHEBI:456215"/>
        <dbReference type="EC" id="6.1.1.14"/>
    </reaction>
</comment>
<dbReference type="NCBIfam" id="NF003211">
    <property type="entry name" value="PRK04173.1"/>
    <property type="match status" value="1"/>
</dbReference>
<dbReference type="PROSITE" id="PS50862">
    <property type="entry name" value="AA_TRNA_LIGASE_II"/>
    <property type="match status" value="1"/>
</dbReference>
<feature type="binding site" evidence="8">
    <location>
        <begin position="195"/>
        <end position="197"/>
    </location>
    <ligand>
        <name>ATP</name>
        <dbReference type="ChEBI" id="CHEBI:30616"/>
    </ligand>
</feature>
<dbReference type="InterPro" id="IPR036621">
    <property type="entry name" value="Anticodon-bd_dom_sf"/>
</dbReference>
<dbReference type="RefSeq" id="WP_326927975.1">
    <property type="nucleotide sequence ID" value="NZ_CP123443.1"/>
</dbReference>
<comment type="similarity">
    <text evidence="1 8">Belongs to the class-II aminoacyl-tRNA synthetase family.</text>
</comment>
<evidence type="ECO:0000313" key="11">
    <source>
        <dbReference type="Proteomes" id="UP001228690"/>
    </source>
</evidence>
<dbReference type="Gene3D" id="3.30.930.10">
    <property type="entry name" value="Bira Bifunctional Protein, Domain 2"/>
    <property type="match status" value="1"/>
</dbReference>
<proteinExistence type="inferred from homology"/>
<comment type="subcellular location">
    <subcellularLocation>
        <location evidence="8">Cytoplasm</location>
    </subcellularLocation>
</comment>
<dbReference type="InterPro" id="IPR027031">
    <property type="entry name" value="Gly-tRNA_synthase/POLG2"/>
</dbReference>
<dbReference type="HAMAP" id="MF_00253_B">
    <property type="entry name" value="Gly_tRNA_synth_B"/>
    <property type="match status" value="1"/>
</dbReference>
<evidence type="ECO:0000256" key="1">
    <source>
        <dbReference type="ARBA" id="ARBA00008226"/>
    </source>
</evidence>